<dbReference type="GO" id="GO:0005634">
    <property type="term" value="C:nucleus"/>
    <property type="evidence" value="ECO:0007669"/>
    <property type="project" value="TreeGrafter"/>
</dbReference>
<feature type="compositionally biased region" description="Acidic residues" evidence="7">
    <location>
        <begin position="113"/>
        <end position="124"/>
    </location>
</feature>
<dbReference type="InterPro" id="IPR015943">
    <property type="entry name" value="WD40/YVTN_repeat-like_dom_sf"/>
</dbReference>
<feature type="region of interest" description="Disordered" evidence="7">
    <location>
        <begin position="64"/>
        <end position="83"/>
    </location>
</feature>
<comment type="similarity">
    <text evidence="5">Belongs to the WD repeat cdt2 family.</text>
</comment>
<dbReference type="PANTHER" id="PTHR22852">
    <property type="entry name" value="LETHAL 2 DENTICLELESS PROTEIN RETINOIC ACID-REGULATED NUCLEAR MATRIX-ASSOCIATED PROTEIN"/>
    <property type="match status" value="1"/>
</dbReference>
<dbReference type="Gene3D" id="2.130.10.10">
    <property type="entry name" value="YVTN repeat-like/Quinoprotein amine dehydrogenase"/>
    <property type="match status" value="2"/>
</dbReference>
<feature type="compositionally biased region" description="Polar residues" evidence="7">
    <location>
        <begin position="10"/>
        <end position="32"/>
    </location>
</feature>
<evidence type="ECO:0000313" key="8">
    <source>
        <dbReference type="EMBL" id="PWN33396.1"/>
    </source>
</evidence>
<keyword evidence="9" id="KW-1185">Reference proteome</keyword>
<dbReference type="PANTHER" id="PTHR22852:SF0">
    <property type="entry name" value="DENTICLELESS PROTEIN HOMOLOG"/>
    <property type="match status" value="1"/>
</dbReference>
<accession>A0A316V797</accession>
<feature type="region of interest" description="Disordered" evidence="7">
    <location>
        <begin position="88"/>
        <end position="176"/>
    </location>
</feature>
<evidence type="ECO:0000256" key="5">
    <source>
        <dbReference type="ARBA" id="ARBA00038344"/>
    </source>
</evidence>
<dbReference type="STRING" id="1280837.A0A316V797"/>
<dbReference type="EMBL" id="KZ819604">
    <property type="protein sequence ID" value="PWN33396.1"/>
    <property type="molecule type" value="Genomic_DNA"/>
</dbReference>
<dbReference type="PROSITE" id="PS50082">
    <property type="entry name" value="WD_REPEATS_2"/>
    <property type="match status" value="3"/>
</dbReference>
<feature type="compositionally biased region" description="Polar residues" evidence="7">
    <location>
        <begin position="130"/>
        <end position="140"/>
    </location>
</feature>
<organism evidence="8 9">
    <name type="scientific">Meira miltonrushii</name>
    <dbReference type="NCBI Taxonomy" id="1280837"/>
    <lineage>
        <taxon>Eukaryota</taxon>
        <taxon>Fungi</taxon>
        <taxon>Dikarya</taxon>
        <taxon>Basidiomycota</taxon>
        <taxon>Ustilaginomycotina</taxon>
        <taxon>Exobasidiomycetes</taxon>
        <taxon>Exobasidiales</taxon>
        <taxon>Brachybasidiaceae</taxon>
        <taxon>Meira</taxon>
    </lineage>
</organism>
<evidence type="ECO:0000256" key="7">
    <source>
        <dbReference type="SAM" id="MobiDB-lite"/>
    </source>
</evidence>
<dbReference type="GeneID" id="37023582"/>
<dbReference type="Pfam" id="PF00400">
    <property type="entry name" value="WD40"/>
    <property type="match status" value="3"/>
</dbReference>
<keyword evidence="2 6" id="KW-0853">WD repeat</keyword>
<feature type="repeat" description="WD" evidence="6">
    <location>
        <begin position="720"/>
        <end position="742"/>
    </location>
</feature>
<dbReference type="OrthoDB" id="2096344at2759"/>
<dbReference type="GO" id="GO:0043161">
    <property type="term" value="P:proteasome-mediated ubiquitin-dependent protein catabolic process"/>
    <property type="evidence" value="ECO:0007669"/>
    <property type="project" value="TreeGrafter"/>
</dbReference>
<feature type="region of interest" description="Disordered" evidence="7">
    <location>
        <begin position="424"/>
        <end position="478"/>
    </location>
</feature>
<dbReference type="PROSITE" id="PS00678">
    <property type="entry name" value="WD_REPEATS_1"/>
    <property type="match status" value="1"/>
</dbReference>
<evidence type="ECO:0000256" key="4">
    <source>
        <dbReference type="ARBA" id="ARBA00022786"/>
    </source>
</evidence>
<feature type="region of interest" description="Disordered" evidence="7">
    <location>
        <begin position="1"/>
        <end position="34"/>
    </location>
</feature>
<proteinExistence type="inferred from homology"/>
<dbReference type="RefSeq" id="XP_025353698.1">
    <property type="nucleotide sequence ID" value="XM_025501801.1"/>
</dbReference>
<evidence type="ECO:0000256" key="2">
    <source>
        <dbReference type="ARBA" id="ARBA00022574"/>
    </source>
</evidence>
<name>A0A316V797_9BASI</name>
<keyword evidence="4" id="KW-0833">Ubl conjugation pathway</keyword>
<evidence type="ECO:0000256" key="3">
    <source>
        <dbReference type="ARBA" id="ARBA00022737"/>
    </source>
</evidence>
<sequence length="742" mass="79963">MMMRTPPLASPSSSDSFARTTILSSSGPSTPTKAWRGAVHSLHHAFDDSSDEESDELFGSRPILAKTKQSQPSPSRFIIKGTVTPSRAAPLFARFSKDRRAAQRSKKRATDWSDSEEESNDEENIDRRTNISPWTPTKLTPRSKAQKRFPLTDISPSKSKHQRSSSNLTSSPIKPPAINVSQSRFIAASYRNAQPPAMPVPVPLSHRAGLVTTNMASYMHAMRSNNLGHLAFATSSRGNTLGSLGRGVLSVAGRLGGGGSGRMCNFSQRAFHSSFYTTSTPSLDLFTLPSEHDTHQFSHPICGEYANSSRSLSGQQAQWLAVGSNEGRVFLLNTLEGAMSEDDGSTPSWLAHDGSIFEVKWRPDDEMIATGGSDYQIRVWNTSTGEQIRSFSGHRGTPRSISWDPNGNGNILCSGGRDGAIHLYDLRDPSSTSEDDDGNDSTPPIASIWGAHTTEPVRPLKGPGSRGGRRGTQGRATYPKGITSLTYVPGRGSNILCSAGCGDGIVKLWDLRAMASYDDINMRDQMEETLMGINDPLEAGLDVSLQFTKNKSPHGISSIVASSTKIFTACTDGCIYTLPLYDLKARSTTDLGLPIGPMFDPAQRGNSLYARLALHDDERTLALGCSSGAVSVWDTHAASKAAAELSSLGVHIADLQPNGAKRQSSSLSPASEDPDFNFQSNVSIYGQGQEELIEMAKPAILHGAHRNNFEINGISWAHGPNGPTLASISDDHTIRTWSASQN</sequence>
<dbReference type="GO" id="GO:0030674">
    <property type="term" value="F:protein-macromolecule adaptor activity"/>
    <property type="evidence" value="ECO:0007669"/>
    <property type="project" value="TreeGrafter"/>
</dbReference>
<dbReference type="InterPro" id="IPR001680">
    <property type="entry name" value="WD40_rpt"/>
</dbReference>
<comment type="pathway">
    <text evidence="1">Protein modification; protein ubiquitination.</text>
</comment>
<dbReference type="InterPro" id="IPR019775">
    <property type="entry name" value="WD40_repeat_CS"/>
</dbReference>
<protein>
    <submittedName>
        <fullName evidence="8">WD40 repeat-like protein</fullName>
    </submittedName>
</protein>
<evidence type="ECO:0000256" key="1">
    <source>
        <dbReference type="ARBA" id="ARBA00004906"/>
    </source>
</evidence>
<evidence type="ECO:0000313" key="9">
    <source>
        <dbReference type="Proteomes" id="UP000245771"/>
    </source>
</evidence>
<dbReference type="SMART" id="SM00320">
    <property type="entry name" value="WD40"/>
    <property type="match status" value="5"/>
</dbReference>
<keyword evidence="3" id="KW-0677">Repeat</keyword>
<dbReference type="PROSITE" id="PS50294">
    <property type="entry name" value="WD_REPEATS_REGION"/>
    <property type="match status" value="2"/>
</dbReference>
<reference evidence="8 9" key="1">
    <citation type="journal article" date="2018" name="Mol. Biol. Evol.">
        <title>Broad Genomic Sampling Reveals a Smut Pathogenic Ancestry of the Fungal Clade Ustilaginomycotina.</title>
        <authorList>
            <person name="Kijpornyongpan T."/>
            <person name="Mondo S.J."/>
            <person name="Barry K."/>
            <person name="Sandor L."/>
            <person name="Lee J."/>
            <person name="Lipzen A."/>
            <person name="Pangilinan J."/>
            <person name="LaButti K."/>
            <person name="Hainaut M."/>
            <person name="Henrissat B."/>
            <person name="Grigoriev I.V."/>
            <person name="Spatafora J.W."/>
            <person name="Aime M.C."/>
        </authorList>
    </citation>
    <scope>NUCLEOTIDE SEQUENCE [LARGE SCALE GENOMIC DNA]</scope>
    <source>
        <strain evidence="8 9">MCA 3882</strain>
    </source>
</reference>
<dbReference type="AlphaFoldDB" id="A0A316V797"/>
<feature type="repeat" description="WD" evidence="6">
    <location>
        <begin position="349"/>
        <end position="390"/>
    </location>
</feature>
<dbReference type="InterPro" id="IPR036322">
    <property type="entry name" value="WD40_repeat_dom_sf"/>
</dbReference>
<feature type="repeat" description="WD" evidence="6">
    <location>
        <begin position="391"/>
        <end position="434"/>
    </location>
</feature>
<dbReference type="InParanoid" id="A0A316V797"/>
<evidence type="ECO:0000256" key="6">
    <source>
        <dbReference type="PROSITE-ProRule" id="PRU00221"/>
    </source>
</evidence>
<dbReference type="Proteomes" id="UP000245771">
    <property type="component" value="Unassembled WGS sequence"/>
</dbReference>
<gene>
    <name evidence="8" type="ORF">FA14DRAFT_190552</name>
</gene>
<dbReference type="SUPFAM" id="SSF50978">
    <property type="entry name" value="WD40 repeat-like"/>
    <property type="match status" value="1"/>
</dbReference>
<dbReference type="InterPro" id="IPR051865">
    <property type="entry name" value="WD-repeat_CDT2_adapter"/>
</dbReference>